<keyword evidence="2" id="KW-0479">Metal-binding</keyword>
<dbReference type="InterPro" id="IPR036884">
    <property type="entry name" value="2Fe-2S-bd_dom_sf"/>
</dbReference>
<dbReference type="Pfam" id="PF00111">
    <property type="entry name" value="Fer2"/>
    <property type="match status" value="1"/>
</dbReference>
<dbReference type="GO" id="GO:0051537">
    <property type="term" value="F:2 iron, 2 sulfur cluster binding"/>
    <property type="evidence" value="ECO:0007669"/>
    <property type="project" value="UniProtKB-KW"/>
</dbReference>
<dbReference type="InterPro" id="IPR036010">
    <property type="entry name" value="2Fe-2S_ferredoxin-like_sf"/>
</dbReference>
<dbReference type="InterPro" id="IPR002888">
    <property type="entry name" value="2Fe-2S-bd"/>
</dbReference>
<dbReference type="GO" id="GO:0046872">
    <property type="term" value="F:metal ion binding"/>
    <property type="evidence" value="ECO:0007669"/>
    <property type="project" value="UniProtKB-KW"/>
</dbReference>
<dbReference type="FunFam" id="1.10.150.120:FF:000003">
    <property type="entry name" value="Carbon monoxide dehydrogenase, small subunit"/>
    <property type="match status" value="1"/>
</dbReference>
<reference evidence="7" key="1">
    <citation type="submission" date="2018-05" db="EMBL/GenBank/DDBJ databases">
        <authorList>
            <person name="Lanie J.A."/>
            <person name="Ng W.-L."/>
            <person name="Kazmierczak K.M."/>
            <person name="Andrzejewski T.M."/>
            <person name="Davidsen T.M."/>
            <person name="Wayne K.J."/>
            <person name="Tettelin H."/>
            <person name="Glass J.I."/>
            <person name="Rusch D."/>
            <person name="Podicherti R."/>
            <person name="Tsui H.-C.T."/>
            <person name="Winkler M.E."/>
        </authorList>
    </citation>
    <scope>NUCLEOTIDE SEQUENCE</scope>
</reference>
<proteinExistence type="predicted"/>
<dbReference type="InterPro" id="IPR051452">
    <property type="entry name" value="Diverse_Oxidoreductases"/>
</dbReference>
<feature type="domain" description="2Fe-2S ferredoxin-type" evidence="6">
    <location>
        <begin position="1"/>
        <end position="77"/>
    </location>
</feature>
<dbReference type="InterPro" id="IPR012675">
    <property type="entry name" value="Beta-grasp_dom_sf"/>
</dbReference>
<evidence type="ECO:0000313" key="7">
    <source>
        <dbReference type="EMBL" id="SVC67415.1"/>
    </source>
</evidence>
<dbReference type="GO" id="GO:0016491">
    <property type="term" value="F:oxidoreductase activity"/>
    <property type="evidence" value="ECO:0007669"/>
    <property type="project" value="UniProtKB-KW"/>
</dbReference>
<dbReference type="Gene3D" id="1.10.150.120">
    <property type="entry name" value="[2Fe-2S]-binding domain"/>
    <property type="match status" value="1"/>
</dbReference>
<keyword evidence="5" id="KW-0411">Iron-sulfur</keyword>
<keyword evidence="1" id="KW-0001">2Fe-2S</keyword>
<sequence>VDVKLTINGEEKSASVPPETTLLRLLREEFNLTGAKIGCDVGDCGACTVIVDGIATNSCLMLAGQVQGRSIETIEGLANMDDYHPLQKNFEDLGSLQCGFCGPGMILSAKQLLDDNPDPNKEEIQDALAGNLCRCTGYTKIVEAVVDAAREMRGNREAA</sequence>
<name>A0A382P495_9ZZZZ</name>
<dbReference type="CDD" id="cd00207">
    <property type="entry name" value="fer2"/>
    <property type="match status" value="1"/>
</dbReference>
<evidence type="ECO:0000256" key="5">
    <source>
        <dbReference type="ARBA" id="ARBA00023014"/>
    </source>
</evidence>
<accession>A0A382P495</accession>
<gene>
    <name evidence="7" type="ORF">METZ01_LOCUS320269</name>
</gene>
<keyword evidence="4" id="KW-0408">Iron</keyword>
<dbReference type="PROSITE" id="PS00197">
    <property type="entry name" value="2FE2S_FER_1"/>
    <property type="match status" value="1"/>
</dbReference>
<evidence type="ECO:0000256" key="2">
    <source>
        <dbReference type="ARBA" id="ARBA00022723"/>
    </source>
</evidence>
<evidence type="ECO:0000259" key="6">
    <source>
        <dbReference type="PROSITE" id="PS51085"/>
    </source>
</evidence>
<organism evidence="7">
    <name type="scientific">marine metagenome</name>
    <dbReference type="NCBI Taxonomy" id="408172"/>
    <lineage>
        <taxon>unclassified sequences</taxon>
        <taxon>metagenomes</taxon>
        <taxon>ecological metagenomes</taxon>
    </lineage>
</organism>
<dbReference type="Pfam" id="PF01799">
    <property type="entry name" value="Fer2_2"/>
    <property type="match status" value="1"/>
</dbReference>
<evidence type="ECO:0000256" key="4">
    <source>
        <dbReference type="ARBA" id="ARBA00023004"/>
    </source>
</evidence>
<feature type="non-terminal residue" evidence="7">
    <location>
        <position position="1"/>
    </location>
</feature>
<dbReference type="InterPro" id="IPR001041">
    <property type="entry name" value="2Fe-2S_ferredoxin-type"/>
</dbReference>
<keyword evidence="3" id="KW-0560">Oxidoreductase</keyword>
<dbReference type="SUPFAM" id="SSF47741">
    <property type="entry name" value="CO dehydrogenase ISP C-domain like"/>
    <property type="match status" value="1"/>
</dbReference>
<dbReference type="Gene3D" id="3.10.20.30">
    <property type="match status" value="1"/>
</dbReference>
<dbReference type="PROSITE" id="PS51085">
    <property type="entry name" value="2FE2S_FER_2"/>
    <property type="match status" value="1"/>
</dbReference>
<dbReference type="PANTHER" id="PTHR44379">
    <property type="entry name" value="OXIDOREDUCTASE WITH IRON-SULFUR SUBUNIT"/>
    <property type="match status" value="1"/>
</dbReference>
<dbReference type="PANTHER" id="PTHR44379:SF5">
    <property type="entry name" value="OXIDOREDUCTASE WITH IRON-SULFUR SUBUNIT"/>
    <property type="match status" value="1"/>
</dbReference>
<evidence type="ECO:0000256" key="3">
    <source>
        <dbReference type="ARBA" id="ARBA00023002"/>
    </source>
</evidence>
<dbReference type="SUPFAM" id="SSF54292">
    <property type="entry name" value="2Fe-2S ferredoxin-like"/>
    <property type="match status" value="1"/>
</dbReference>
<dbReference type="AlphaFoldDB" id="A0A382P495"/>
<dbReference type="FunFam" id="3.10.20.30:FF:000020">
    <property type="entry name" value="Xanthine dehydrogenase iron-sulfur subunit"/>
    <property type="match status" value="1"/>
</dbReference>
<evidence type="ECO:0000256" key="1">
    <source>
        <dbReference type="ARBA" id="ARBA00022714"/>
    </source>
</evidence>
<dbReference type="EMBL" id="UINC01104345">
    <property type="protein sequence ID" value="SVC67415.1"/>
    <property type="molecule type" value="Genomic_DNA"/>
</dbReference>
<dbReference type="InterPro" id="IPR006058">
    <property type="entry name" value="2Fe2S_fd_BS"/>
</dbReference>
<protein>
    <recommendedName>
        <fullName evidence="6">2Fe-2S ferredoxin-type domain-containing protein</fullName>
    </recommendedName>
</protein>